<protein>
    <recommendedName>
        <fullName evidence="1">FAR1 domain-containing protein</fullName>
    </recommendedName>
</protein>
<dbReference type="Proteomes" id="UP001180020">
    <property type="component" value="Unassembled WGS sequence"/>
</dbReference>
<accession>A0AAV9DXK2</accession>
<dbReference type="AlphaFoldDB" id="A0AAV9DXK2"/>
<reference evidence="2" key="2">
    <citation type="submission" date="2023-06" db="EMBL/GenBank/DDBJ databases">
        <authorList>
            <person name="Ma L."/>
            <person name="Liu K.-W."/>
            <person name="Li Z."/>
            <person name="Hsiao Y.-Y."/>
            <person name="Qi Y."/>
            <person name="Fu T."/>
            <person name="Tang G."/>
            <person name="Zhang D."/>
            <person name="Sun W.-H."/>
            <person name="Liu D.-K."/>
            <person name="Li Y."/>
            <person name="Chen G.-Z."/>
            <person name="Liu X.-D."/>
            <person name="Liao X.-Y."/>
            <person name="Jiang Y.-T."/>
            <person name="Yu X."/>
            <person name="Hao Y."/>
            <person name="Huang J."/>
            <person name="Zhao X.-W."/>
            <person name="Ke S."/>
            <person name="Chen Y.-Y."/>
            <person name="Wu W.-L."/>
            <person name="Hsu J.-L."/>
            <person name="Lin Y.-F."/>
            <person name="Huang M.-D."/>
            <person name="Li C.-Y."/>
            <person name="Huang L."/>
            <person name="Wang Z.-W."/>
            <person name="Zhao X."/>
            <person name="Zhong W.-Y."/>
            <person name="Peng D.-H."/>
            <person name="Ahmad S."/>
            <person name="Lan S."/>
            <person name="Zhang J.-S."/>
            <person name="Tsai W.-C."/>
            <person name="Van De Peer Y."/>
            <person name="Liu Z.-J."/>
        </authorList>
    </citation>
    <scope>NUCLEOTIDE SEQUENCE</scope>
    <source>
        <strain evidence="2">CP</strain>
        <tissue evidence="2">Leaves</tissue>
    </source>
</reference>
<name>A0AAV9DXK2_ACOCL</name>
<gene>
    <name evidence="2" type="ORF">QJS10_CPA10g01489</name>
</gene>
<comment type="caution">
    <text evidence="2">The sequence shown here is derived from an EMBL/GenBank/DDBJ whole genome shotgun (WGS) entry which is preliminary data.</text>
</comment>
<sequence>MFSGVDGGHDDESVENLGSLCGDDRGLWIPDVDEQCKPVIGMSFDSQEAAEKFYVNYGKISGFCVRKSSTKYRNVDGAKELYLRDFVCSKQGFKAPSNTKQIRGHTRIGCKAKLSLMKDSDRWKVNNFVEGHAHVLCTPRKTHLLRSHREVTAAQKSLIDTFRGANVSIAQAFLYLTWSIII</sequence>
<reference evidence="2" key="1">
    <citation type="journal article" date="2023" name="Nat. Commun.">
        <title>Diploid and tetraploid genomes of Acorus and the evolution of monocots.</title>
        <authorList>
            <person name="Ma L."/>
            <person name="Liu K.W."/>
            <person name="Li Z."/>
            <person name="Hsiao Y.Y."/>
            <person name="Qi Y."/>
            <person name="Fu T."/>
            <person name="Tang G.D."/>
            <person name="Zhang D."/>
            <person name="Sun W.H."/>
            <person name="Liu D.K."/>
            <person name="Li Y."/>
            <person name="Chen G.Z."/>
            <person name="Liu X.D."/>
            <person name="Liao X.Y."/>
            <person name="Jiang Y.T."/>
            <person name="Yu X."/>
            <person name="Hao Y."/>
            <person name="Huang J."/>
            <person name="Zhao X.W."/>
            <person name="Ke S."/>
            <person name="Chen Y.Y."/>
            <person name="Wu W.L."/>
            <person name="Hsu J.L."/>
            <person name="Lin Y.F."/>
            <person name="Huang M.D."/>
            <person name="Li C.Y."/>
            <person name="Huang L."/>
            <person name="Wang Z.W."/>
            <person name="Zhao X."/>
            <person name="Zhong W.Y."/>
            <person name="Peng D.H."/>
            <person name="Ahmad S."/>
            <person name="Lan S."/>
            <person name="Zhang J.S."/>
            <person name="Tsai W.C."/>
            <person name="Van de Peer Y."/>
            <person name="Liu Z.J."/>
        </authorList>
    </citation>
    <scope>NUCLEOTIDE SEQUENCE</scope>
    <source>
        <strain evidence="2">CP</strain>
    </source>
</reference>
<dbReference type="PANTHER" id="PTHR46328:SF30">
    <property type="entry name" value="OS04G0641500 PROTEIN"/>
    <property type="match status" value="1"/>
</dbReference>
<evidence type="ECO:0000313" key="3">
    <source>
        <dbReference type="Proteomes" id="UP001180020"/>
    </source>
</evidence>
<dbReference type="InterPro" id="IPR004330">
    <property type="entry name" value="FAR1_DNA_bnd_dom"/>
</dbReference>
<keyword evidence="3" id="KW-1185">Reference proteome</keyword>
<dbReference type="Pfam" id="PF03101">
    <property type="entry name" value="FAR1"/>
    <property type="match status" value="1"/>
</dbReference>
<dbReference type="EMBL" id="JAUJYO010000010">
    <property type="protein sequence ID" value="KAK1305930.1"/>
    <property type="molecule type" value="Genomic_DNA"/>
</dbReference>
<organism evidence="2 3">
    <name type="scientific">Acorus calamus</name>
    <name type="common">Sweet flag</name>
    <dbReference type="NCBI Taxonomy" id="4465"/>
    <lineage>
        <taxon>Eukaryota</taxon>
        <taxon>Viridiplantae</taxon>
        <taxon>Streptophyta</taxon>
        <taxon>Embryophyta</taxon>
        <taxon>Tracheophyta</taxon>
        <taxon>Spermatophyta</taxon>
        <taxon>Magnoliopsida</taxon>
        <taxon>Liliopsida</taxon>
        <taxon>Acoraceae</taxon>
        <taxon>Acorus</taxon>
    </lineage>
</organism>
<feature type="domain" description="FAR1" evidence="1">
    <location>
        <begin position="52"/>
        <end position="136"/>
    </location>
</feature>
<evidence type="ECO:0000313" key="2">
    <source>
        <dbReference type="EMBL" id="KAK1305930.1"/>
    </source>
</evidence>
<dbReference type="PANTHER" id="PTHR46328">
    <property type="entry name" value="FAR-RED IMPAIRED RESPONSIVE (FAR1) FAMILY PROTEIN-RELATED"/>
    <property type="match status" value="1"/>
</dbReference>
<evidence type="ECO:0000259" key="1">
    <source>
        <dbReference type="Pfam" id="PF03101"/>
    </source>
</evidence>
<proteinExistence type="predicted"/>